<keyword evidence="5 8" id="KW-0378">Hydrolase</keyword>
<dbReference type="NCBIfam" id="TIGR01856">
    <property type="entry name" value="hisJ_fam"/>
    <property type="match status" value="1"/>
</dbReference>
<evidence type="ECO:0000256" key="4">
    <source>
        <dbReference type="ARBA" id="ARBA00022605"/>
    </source>
</evidence>
<dbReference type="GO" id="GO:0004401">
    <property type="term" value="F:histidinol-phosphatase activity"/>
    <property type="evidence" value="ECO:0007669"/>
    <property type="project" value="UniProtKB-UniRule"/>
</dbReference>
<sequence length="266" mass="30801">MLWDAHLHSSFSGDSDTPMEQIIKKAISLNLNGIYFTEHLDYDYPDEPSLFLLDADSYLKKFSTFKDKYKDQIELGFGIEVGLQPEIANKNNALINSYPFDFVIGSSHVVHGFDPYYPDFFKDKSEDEAYYEYFESILENLNSFNNFDVYGHIDYVVRYGPNTNKFYSYLKFSDIIDEILKKIINMGKGIELNTGGFKYGLGHPNPCEDIIKRYKELGGEIITLGSDAHKCEHVAYDFDKAIQILKDSGFDFFTIFKERKPIFKKI</sequence>
<dbReference type="OrthoDB" id="9775255at2"/>
<dbReference type="PANTHER" id="PTHR21039">
    <property type="entry name" value="HISTIDINOL PHOSPHATASE-RELATED"/>
    <property type="match status" value="1"/>
</dbReference>
<dbReference type="UniPathway" id="UPA00031">
    <property type="reaction ID" value="UER00013"/>
</dbReference>
<dbReference type="GO" id="GO:0000105">
    <property type="term" value="P:L-histidine biosynthetic process"/>
    <property type="evidence" value="ECO:0007669"/>
    <property type="project" value="UniProtKB-UniRule"/>
</dbReference>
<evidence type="ECO:0000256" key="6">
    <source>
        <dbReference type="ARBA" id="ARBA00023102"/>
    </source>
</evidence>
<dbReference type="SUPFAM" id="SSF89550">
    <property type="entry name" value="PHP domain-like"/>
    <property type="match status" value="1"/>
</dbReference>
<evidence type="ECO:0000256" key="2">
    <source>
        <dbReference type="ARBA" id="ARBA00009152"/>
    </source>
</evidence>
<accession>A0A1H3GQ75</accession>
<organism evidence="10 11">
    <name type="scientific">Lachnobacterium bovis DSM 14045</name>
    <dbReference type="NCBI Taxonomy" id="1122142"/>
    <lineage>
        <taxon>Bacteria</taxon>
        <taxon>Bacillati</taxon>
        <taxon>Bacillota</taxon>
        <taxon>Clostridia</taxon>
        <taxon>Lachnospirales</taxon>
        <taxon>Lachnospiraceae</taxon>
        <taxon>Lachnobacterium</taxon>
    </lineage>
</organism>
<evidence type="ECO:0000256" key="7">
    <source>
        <dbReference type="ARBA" id="ARBA00049158"/>
    </source>
</evidence>
<dbReference type="GO" id="GO:0005737">
    <property type="term" value="C:cytoplasm"/>
    <property type="evidence" value="ECO:0007669"/>
    <property type="project" value="TreeGrafter"/>
</dbReference>
<dbReference type="AlphaFoldDB" id="A0A1H3GQ75"/>
<protein>
    <recommendedName>
        <fullName evidence="3 8">Histidinol-phosphatase</fullName>
        <shortName evidence="8">HolPase</shortName>
        <ecNumber evidence="3 8">3.1.3.15</ecNumber>
    </recommendedName>
</protein>
<dbReference type="PANTHER" id="PTHR21039:SF0">
    <property type="entry name" value="HISTIDINOL-PHOSPHATASE"/>
    <property type="match status" value="1"/>
</dbReference>
<evidence type="ECO:0000256" key="5">
    <source>
        <dbReference type="ARBA" id="ARBA00022801"/>
    </source>
</evidence>
<dbReference type="InterPro" id="IPR016195">
    <property type="entry name" value="Pol/histidinol_Pase-like"/>
</dbReference>
<dbReference type="EC" id="3.1.3.15" evidence="3 8"/>
<keyword evidence="4 8" id="KW-0028">Amino-acid biosynthesis</keyword>
<keyword evidence="11" id="KW-1185">Reference proteome</keyword>
<keyword evidence="6 8" id="KW-0368">Histidine biosynthesis</keyword>
<comment type="pathway">
    <text evidence="1 8">Amino-acid biosynthesis; L-histidine biosynthesis; L-histidine from 5-phospho-alpha-D-ribose 1-diphosphate: step 8/9.</text>
</comment>
<dbReference type="InterPro" id="IPR010140">
    <property type="entry name" value="Histidinol_P_phosphatase_HisJ"/>
</dbReference>
<dbReference type="EMBL" id="FNPG01000007">
    <property type="protein sequence ID" value="SDY05125.1"/>
    <property type="molecule type" value="Genomic_DNA"/>
</dbReference>
<evidence type="ECO:0000313" key="11">
    <source>
        <dbReference type="Proteomes" id="UP000183918"/>
    </source>
</evidence>
<name>A0A1H3GQ75_9FIRM</name>
<comment type="catalytic activity">
    <reaction evidence="7 8">
        <text>L-histidinol phosphate + H2O = L-histidinol + phosphate</text>
        <dbReference type="Rhea" id="RHEA:14465"/>
        <dbReference type="ChEBI" id="CHEBI:15377"/>
        <dbReference type="ChEBI" id="CHEBI:43474"/>
        <dbReference type="ChEBI" id="CHEBI:57699"/>
        <dbReference type="ChEBI" id="CHEBI:57980"/>
        <dbReference type="EC" id="3.1.3.15"/>
    </reaction>
</comment>
<evidence type="ECO:0000256" key="1">
    <source>
        <dbReference type="ARBA" id="ARBA00004970"/>
    </source>
</evidence>
<gene>
    <name evidence="10" type="ORF">SAMN02910414_00601</name>
</gene>
<evidence type="ECO:0000256" key="8">
    <source>
        <dbReference type="RuleBase" id="RU366003"/>
    </source>
</evidence>
<proteinExistence type="inferred from homology"/>
<reference evidence="10 11" key="1">
    <citation type="submission" date="2016-10" db="EMBL/GenBank/DDBJ databases">
        <authorList>
            <person name="de Groot N.N."/>
        </authorList>
    </citation>
    <scope>NUCLEOTIDE SEQUENCE [LARGE SCALE GENOMIC DNA]</scope>
    <source>
        <strain evidence="10 11">DSM 14045</strain>
    </source>
</reference>
<comment type="similarity">
    <text evidence="2 8">Belongs to the PHP hydrolase family. HisK subfamily.</text>
</comment>
<dbReference type="Gene3D" id="3.20.20.140">
    <property type="entry name" value="Metal-dependent hydrolases"/>
    <property type="match status" value="1"/>
</dbReference>
<dbReference type="RefSeq" id="WP_074716056.1">
    <property type="nucleotide sequence ID" value="NZ_FNPG01000007.1"/>
</dbReference>
<evidence type="ECO:0000313" key="10">
    <source>
        <dbReference type="EMBL" id="SDY05125.1"/>
    </source>
</evidence>
<dbReference type="STRING" id="1122142.SAMN02910414_00601"/>
<dbReference type="Proteomes" id="UP000183918">
    <property type="component" value="Unassembled WGS sequence"/>
</dbReference>
<evidence type="ECO:0000256" key="3">
    <source>
        <dbReference type="ARBA" id="ARBA00013085"/>
    </source>
</evidence>
<dbReference type="Pfam" id="PF02811">
    <property type="entry name" value="PHP"/>
    <property type="match status" value="1"/>
</dbReference>
<dbReference type="InterPro" id="IPR004013">
    <property type="entry name" value="PHP_dom"/>
</dbReference>
<evidence type="ECO:0000259" key="9">
    <source>
        <dbReference type="Pfam" id="PF02811"/>
    </source>
</evidence>
<feature type="domain" description="PHP" evidence="9">
    <location>
        <begin position="4"/>
        <end position="194"/>
    </location>
</feature>